<protein>
    <submittedName>
        <fullName evidence="5">AraC family transcriptional regulator</fullName>
    </submittedName>
</protein>
<keyword evidence="3" id="KW-0804">Transcription</keyword>
<dbReference type="PROSITE" id="PS00041">
    <property type="entry name" value="HTH_ARAC_FAMILY_1"/>
    <property type="match status" value="1"/>
</dbReference>
<dbReference type="InterPro" id="IPR029442">
    <property type="entry name" value="GyrI-like"/>
</dbReference>
<dbReference type="InterPro" id="IPR050959">
    <property type="entry name" value="MarA-like"/>
</dbReference>
<dbReference type="PROSITE" id="PS01124">
    <property type="entry name" value="HTH_ARAC_FAMILY_2"/>
    <property type="match status" value="1"/>
</dbReference>
<dbReference type="RefSeq" id="WP_120191375.1">
    <property type="nucleotide sequence ID" value="NZ_RAPK01000006.1"/>
</dbReference>
<feature type="domain" description="HTH araC/xylS-type" evidence="4">
    <location>
        <begin position="8"/>
        <end position="106"/>
    </location>
</feature>
<dbReference type="Pfam" id="PF12833">
    <property type="entry name" value="HTH_18"/>
    <property type="match status" value="1"/>
</dbReference>
<dbReference type="InterPro" id="IPR018062">
    <property type="entry name" value="HTH_AraC-typ_CS"/>
</dbReference>
<dbReference type="SMART" id="SM00871">
    <property type="entry name" value="AraC_E_bind"/>
    <property type="match status" value="1"/>
</dbReference>
<evidence type="ECO:0000313" key="5">
    <source>
        <dbReference type="EMBL" id="RKD75952.1"/>
    </source>
</evidence>
<evidence type="ECO:0000256" key="1">
    <source>
        <dbReference type="ARBA" id="ARBA00023015"/>
    </source>
</evidence>
<evidence type="ECO:0000259" key="4">
    <source>
        <dbReference type="PROSITE" id="PS01124"/>
    </source>
</evidence>
<dbReference type="SUPFAM" id="SSF55136">
    <property type="entry name" value="Probable bacterial effector-binding domain"/>
    <property type="match status" value="1"/>
</dbReference>
<dbReference type="PRINTS" id="PR00032">
    <property type="entry name" value="HTHARAC"/>
</dbReference>
<dbReference type="InterPro" id="IPR009057">
    <property type="entry name" value="Homeodomain-like_sf"/>
</dbReference>
<sequence>MALVESLQQAIDYMENHLLEHITIEAISRQANVSPFHFQRLFMILTDTSVGEYLRHRRLTLAAQELYNSNTKIIDLSYKYGYDTPEAFSKAFRKQHGVSPSEARKGTGKLNAYNRLTIQVNLKGAEPMNYQIVEKEAFHVVGIKKECPCGEQATGIAEFWEQVNSDGTTGKLVELMNSETKGLLGLTDNYNEEKNTIDYWIAVEHIGERPGGLDQLDLPKAKWAVFEVHGPVPTAMPEVWKQIYSEWIPSNGYEIADVPAIEAYTDPEPYRAESSNQIWLAVK</sequence>
<dbReference type="Pfam" id="PF06445">
    <property type="entry name" value="GyrI-like"/>
    <property type="match status" value="1"/>
</dbReference>
<comment type="caution">
    <text evidence="5">The sequence shown here is derived from an EMBL/GenBank/DDBJ whole genome shotgun (WGS) entry which is preliminary data.</text>
</comment>
<dbReference type="Gene3D" id="3.20.80.10">
    <property type="entry name" value="Regulatory factor, effector binding domain"/>
    <property type="match status" value="1"/>
</dbReference>
<reference evidence="5 6" key="1">
    <citation type="submission" date="2018-09" db="EMBL/GenBank/DDBJ databases">
        <title>Genomic Encyclopedia of Archaeal and Bacterial Type Strains, Phase II (KMG-II): from individual species to whole genera.</title>
        <authorList>
            <person name="Goeker M."/>
        </authorList>
    </citation>
    <scope>NUCLEOTIDE SEQUENCE [LARGE SCALE GENOMIC DNA]</scope>
    <source>
        <strain evidence="5 6">DSM 17008</strain>
    </source>
</reference>
<dbReference type="GO" id="GO:0043565">
    <property type="term" value="F:sequence-specific DNA binding"/>
    <property type="evidence" value="ECO:0007669"/>
    <property type="project" value="InterPro"/>
</dbReference>
<dbReference type="PANTHER" id="PTHR47504:SF5">
    <property type="entry name" value="RIGHT ORIGIN-BINDING PROTEIN"/>
    <property type="match status" value="1"/>
</dbReference>
<keyword evidence="2" id="KW-0238">DNA-binding</keyword>
<dbReference type="Gene3D" id="1.10.10.60">
    <property type="entry name" value="Homeodomain-like"/>
    <property type="match status" value="2"/>
</dbReference>
<organism evidence="5 6">
    <name type="scientific">Sinobaca qinghaiensis</name>
    <dbReference type="NCBI Taxonomy" id="342944"/>
    <lineage>
        <taxon>Bacteria</taxon>
        <taxon>Bacillati</taxon>
        <taxon>Bacillota</taxon>
        <taxon>Bacilli</taxon>
        <taxon>Bacillales</taxon>
        <taxon>Sporolactobacillaceae</taxon>
        <taxon>Sinobaca</taxon>
    </lineage>
</organism>
<dbReference type="EMBL" id="RAPK01000006">
    <property type="protein sequence ID" value="RKD75952.1"/>
    <property type="molecule type" value="Genomic_DNA"/>
</dbReference>
<evidence type="ECO:0000256" key="3">
    <source>
        <dbReference type="ARBA" id="ARBA00023163"/>
    </source>
</evidence>
<evidence type="ECO:0000256" key="2">
    <source>
        <dbReference type="ARBA" id="ARBA00023125"/>
    </source>
</evidence>
<accession>A0A419V7B9</accession>
<dbReference type="InterPro" id="IPR010499">
    <property type="entry name" value="AraC_E-bd"/>
</dbReference>
<evidence type="ECO:0000313" key="6">
    <source>
        <dbReference type="Proteomes" id="UP000285120"/>
    </source>
</evidence>
<gene>
    <name evidence="5" type="ORF">ATL39_0162</name>
</gene>
<dbReference type="SUPFAM" id="SSF46689">
    <property type="entry name" value="Homeodomain-like"/>
    <property type="match status" value="2"/>
</dbReference>
<dbReference type="InterPro" id="IPR018060">
    <property type="entry name" value="HTH_AraC"/>
</dbReference>
<name>A0A419V7B9_9BACL</name>
<dbReference type="InterPro" id="IPR011256">
    <property type="entry name" value="Reg_factor_effector_dom_sf"/>
</dbReference>
<dbReference type="AlphaFoldDB" id="A0A419V7B9"/>
<keyword evidence="6" id="KW-1185">Reference proteome</keyword>
<dbReference type="Proteomes" id="UP000285120">
    <property type="component" value="Unassembled WGS sequence"/>
</dbReference>
<keyword evidence="1" id="KW-0805">Transcription regulation</keyword>
<dbReference type="InterPro" id="IPR020449">
    <property type="entry name" value="Tscrpt_reg_AraC-type_HTH"/>
</dbReference>
<dbReference type="OrthoDB" id="9801123at2"/>
<dbReference type="SMART" id="SM00342">
    <property type="entry name" value="HTH_ARAC"/>
    <property type="match status" value="1"/>
</dbReference>
<proteinExistence type="predicted"/>
<dbReference type="PANTHER" id="PTHR47504">
    <property type="entry name" value="RIGHT ORIGIN-BINDING PROTEIN"/>
    <property type="match status" value="1"/>
</dbReference>
<dbReference type="GO" id="GO:0003700">
    <property type="term" value="F:DNA-binding transcription factor activity"/>
    <property type="evidence" value="ECO:0007669"/>
    <property type="project" value="InterPro"/>
</dbReference>